<evidence type="ECO:0000313" key="15">
    <source>
        <dbReference type="EMBL" id="MDJ1136173.1"/>
    </source>
</evidence>
<evidence type="ECO:0000256" key="8">
    <source>
        <dbReference type="ARBA" id="ARBA00023136"/>
    </source>
</evidence>
<keyword evidence="4" id="KW-0479">Metal-binding</keyword>
<organism evidence="15 16">
    <name type="scientific">Streptomyces iconiensis</name>
    <dbReference type="NCBI Taxonomy" id="1384038"/>
    <lineage>
        <taxon>Bacteria</taxon>
        <taxon>Bacillati</taxon>
        <taxon>Actinomycetota</taxon>
        <taxon>Actinomycetes</taxon>
        <taxon>Kitasatosporales</taxon>
        <taxon>Streptomycetaceae</taxon>
        <taxon>Streptomyces</taxon>
    </lineage>
</organism>
<dbReference type="InterPro" id="IPR008457">
    <property type="entry name" value="Cu-R_CopD_dom"/>
</dbReference>
<comment type="caution">
    <text evidence="15">The sequence shown here is derived from an EMBL/GenBank/DDBJ whole genome shotgun (WGS) entry which is preliminary data.</text>
</comment>
<dbReference type="EMBL" id="JANCPR020000037">
    <property type="protein sequence ID" value="MDJ1136173.1"/>
    <property type="molecule type" value="Genomic_DNA"/>
</dbReference>
<dbReference type="InterPro" id="IPR014755">
    <property type="entry name" value="Cu-Rt/internalin_Ig-like"/>
</dbReference>
<evidence type="ECO:0000256" key="3">
    <source>
        <dbReference type="ARBA" id="ARBA00022692"/>
    </source>
</evidence>
<evidence type="ECO:0000256" key="5">
    <source>
        <dbReference type="ARBA" id="ARBA00022729"/>
    </source>
</evidence>
<evidence type="ECO:0000256" key="6">
    <source>
        <dbReference type="ARBA" id="ARBA00022989"/>
    </source>
</evidence>
<accession>A0ABT7A4A0</accession>
<feature type="compositionally biased region" description="Gly residues" evidence="9">
    <location>
        <begin position="275"/>
        <end position="295"/>
    </location>
</feature>
<name>A0ABT7A4A0_9ACTN</name>
<feature type="transmembrane region" description="Helical" evidence="10">
    <location>
        <begin position="183"/>
        <end position="201"/>
    </location>
</feature>
<feature type="region of interest" description="Disordered" evidence="9">
    <location>
        <begin position="567"/>
        <end position="623"/>
    </location>
</feature>
<keyword evidence="3 10" id="KW-0812">Transmembrane</keyword>
<dbReference type="Pfam" id="PF05425">
    <property type="entry name" value="CopD"/>
    <property type="match status" value="1"/>
</dbReference>
<keyword evidence="8 10" id="KW-0472">Membrane</keyword>
<feature type="region of interest" description="Disordered" evidence="9">
    <location>
        <begin position="260"/>
        <end position="296"/>
    </location>
</feature>
<dbReference type="Proteomes" id="UP001214441">
    <property type="component" value="Unassembled WGS sequence"/>
</dbReference>
<evidence type="ECO:0000256" key="10">
    <source>
        <dbReference type="SAM" id="Phobius"/>
    </source>
</evidence>
<dbReference type="Pfam" id="PF04234">
    <property type="entry name" value="CopC"/>
    <property type="match status" value="1"/>
</dbReference>
<evidence type="ECO:0000259" key="13">
    <source>
        <dbReference type="Pfam" id="PF05425"/>
    </source>
</evidence>
<feature type="compositionally biased region" description="Low complexity" evidence="9">
    <location>
        <begin position="512"/>
        <end position="524"/>
    </location>
</feature>
<feature type="transmembrane region" description="Helical" evidence="10">
    <location>
        <begin position="151"/>
        <end position="171"/>
    </location>
</feature>
<keyword evidence="6 10" id="KW-1133">Transmembrane helix</keyword>
<feature type="domain" description="CopC" evidence="12">
    <location>
        <begin position="23"/>
        <end position="120"/>
    </location>
</feature>
<dbReference type="Gene3D" id="2.60.40.1220">
    <property type="match status" value="1"/>
</dbReference>
<feature type="compositionally biased region" description="Basic and acidic residues" evidence="9">
    <location>
        <begin position="525"/>
        <end position="536"/>
    </location>
</feature>
<evidence type="ECO:0000259" key="12">
    <source>
        <dbReference type="Pfam" id="PF04234"/>
    </source>
</evidence>
<evidence type="ECO:0000256" key="7">
    <source>
        <dbReference type="ARBA" id="ARBA00023008"/>
    </source>
</evidence>
<keyword evidence="5 11" id="KW-0732">Signal</keyword>
<feature type="chain" id="PRO_5045489860" evidence="11">
    <location>
        <begin position="25"/>
        <end position="707"/>
    </location>
</feature>
<dbReference type="InterPro" id="IPR032693">
    <property type="entry name" value="YtkA-like_dom"/>
</dbReference>
<keyword evidence="7" id="KW-0186">Copper</keyword>
<feature type="domain" description="YtkA-like" evidence="14">
    <location>
        <begin position="618"/>
        <end position="688"/>
    </location>
</feature>
<feature type="region of interest" description="Disordered" evidence="9">
    <location>
        <begin position="443"/>
        <end position="541"/>
    </location>
</feature>
<proteinExistence type="predicted"/>
<sequence length="707" mass="71764">MAVLLGALVLLGVLGTASPAAAHAALTGSSPAEGSVVRDAPRQVTLTFSEGVAMSDGAIRVLDPRGKRVDTGTIRDTGKGGKVQRTAPLKAGLAKGTYTVAWQAVSADSHPVSGAFTFSVGAPSKTTATVPGQDKDAGGGAVGTLYGAGRYAAYAGFILLVGGAAFVLACSPRAASAKAVRRLTVTGWVTLAASTLMLLLLRGPYTTSGQLGDVFDLGGLKDVVATKPGAALVSRLLLLAAAALFVSVLFGTYARRRAEDGDERESEIEEKGKSGGKASGGKGSGAEAGGEGSGGEEAARAGRDLFYGLAVGGTVVAAGLAATWAMAEHASTGIQTALAMPVDILHLLAVALWLGGLTSLFALLRWGPAPTAETVRRFSRLAFTSVTVLALSGLYQSWRQVGSWSALTGTSYGQLLLVKIGLVALLVGIGWISRRWTARLTETAPPRASGAPSGASAASSSSAASVPDQAGHERGHARVTAGASARTGAAPRDGASPGREEAEERTPADPVRAAQLARQRAAANAERRRQQRDADPGRSGLRRSVLTEAAIAVVLLAITTILTSTEPGRTEEAARAAGSAAGQGQGQGQAPAGPVDLSIPFDTGGPNGKGTADLEIDPGTSGDNTLDLRTTSPSGTPVEAPEVKVALTLPAKDIGPLPITPKPVKDEKGHWRATGVQLPMAGKWKIAVTVRTSDIDMVTETKTATIG</sequence>
<feature type="transmembrane region" description="Helical" evidence="10">
    <location>
        <begin position="236"/>
        <end position="254"/>
    </location>
</feature>
<evidence type="ECO:0000256" key="1">
    <source>
        <dbReference type="ARBA" id="ARBA00004651"/>
    </source>
</evidence>
<evidence type="ECO:0000256" key="4">
    <source>
        <dbReference type="ARBA" id="ARBA00022723"/>
    </source>
</evidence>
<keyword evidence="16" id="KW-1185">Reference proteome</keyword>
<feature type="transmembrane region" description="Helical" evidence="10">
    <location>
        <begin position="415"/>
        <end position="432"/>
    </location>
</feature>
<evidence type="ECO:0000256" key="2">
    <source>
        <dbReference type="ARBA" id="ARBA00022475"/>
    </source>
</evidence>
<dbReference type="Pfam" id="PF13115">
    <property type="entry name" value="YtkA"/>
    <property type="match status" value="1"/>
</dbReference>
<feature type="domain" description="Copper resistance protein D" evidence="13">
    <location>
        <begin position="373"/>
        <end position="450"/>
    </location>
</feature>
<feature type="compositionally biased region" description="Low complexity" evidence="9">
    <location>
        <begin position="444"/>
        <end position="465"/>
    </location>
</feature>
<feature type="transmembrane region" description="Helical" evidence="10">
    <location>
        <begin position="344"/>
        <end position="366"/>
    </location>
</feature>
<evidence type="ECO:0000259" key="14">
    <source>
        <dbReference type="Pfam" id="PF13115"/>
    </source>
</evidence>
<reference evidence="15 16" key="1">
    <citation type="submission" date="2023-05" db="EMBL/GenBank/DDBJ databases">
        <title>Streptantibioticus silvisoli sp. nov., acidotolerant actinomycetes 1 from pine litter.</title>
        <authorList>
            <person name="Swiecimska M."/>
            <person name="Golinska P."/>
            <person name="Sangal V."/>
            <person name="Wachnowicz B."/>
            <person name="Goodfellow M."/>
        </authorList>
    </citation>
    <scope>NUCLEOTIDE SEQUENCE [LARGE SCALE GENOMIC DNA]</scope>
    <source>
        <strain evidence="15 16">DSM 42109</strain>
    </source>
</reference>
<evidence type="ECO:0000256" key="9">
    <source>
        <dbReference type="SAM" id="MobiDB-lite"/>
    </source>
</evidence>
<feature type="transmembrane region" description="Helical" evidence="10">
    <location>
        <begin position="378"/>
        <end position="395"/>
    </location>
</feature>
<dbReference type="PANTHER" id="PTHR34820">
    <property type="entry name" value="INNER MEMBRANE PROTEIN YEBZ"/>
    <property type="match status" value="1"/>
</dbReference>
<dbReference type="InterPro" id="IPR032694">
    <property type="entry name" value="CopC/D"/>
</dbReference>
<feature type="signal peptide" evidence="11">
    <location>
        <begin position="1"/>
        <end position="24"/>
    </location>
</feature>
<dbReference type="InterPro" id="IPR007348">
    <property type="entry name" value="CopC_dom"/>
</dbReference>
<protein>
    <submittedName>
        <fullName evidence="15">Copper resistance protein CopC</fullName>
    </submittedName>
</protein>
<evidence type="ECO:0000313" key="16">
    <source>
        <dbReference type="Proteomes" id="UP001214441"/>
    </source>
</evidence>
<dbReference type="SUPFAM" id="SSF81296">
    <property type="entry name" value="E set domains"/>
    <property type="match status" value="1"/>
</dbReference>
<feature type="transmembrane region" description="Helical" evidence="10">
    <location>
        <begin position="305"/>
        <end position="324"/>
    </location>
</feature>
<dbReference type="InterPro" id="IPR014756">
    <property type="entry name" value="Ig_E-set"/>
</dbReference>
<dbReference type="PANTHER" id="PTHR34820:SF4">
    <property type="entry name" value="INNER MEMBRANE PROTEIN YEBZ"/>
    <property type="match status" value="1"/>
</dbReference>
<keyword evidence="2" id="KW-1003">Cell membrane</keyword>
<gene>
    <name evidence="15" type="ORF">NMN56_030355</name>
</gene>
<feature type="compositionally biased region" description="Basic and acidic residues" evidence="9">
    <location>
        <begin position="498"/>
        <end position="507"/>
    </location>
</feature>
<dbReference type="RefSeq" id="WP_274043119.1">
    <property type="nucleotide sequence ID" value="NZ_JANCPR020000037.1"/>
</dbReference>
<evidence type="ECO:0000256" key="11">
    <source>
        <dbReference type="SAM" id="SignalP"/>
    </source>
</evidence>
<comment type="subcellular location">
    <subcellularLocation>
        <location evidence="1">Cell membrane</location>
        <topology evidence="1">Multi-pass membrane protein</topology>
    </subcellularLocation>
</comment>